<proteinExistence type="predicted"/>
<gene>
    <name evidence="2" type="ORF">C500_08787</name>
</gene>
<dbReference type="EMBL" id="AOHS01000030">
    <property type="protein sequence ID" value="ELY30603.1"/>
    <property type="molecule type" value="Genomic_DNA"/>
</dbReference>
<protein>
    <submittedName>
        <fullName evidence="2">Uncharacterized protein</fullName>
    </submittedName>
</protein>
<dbReference type="AlphaFoldDB" id="L9V2P3"/>
<name>L9V2P3_NATMM</name>
<feature type="region of interest" description="Disordered" evidence="1">
    <location>
        <begin position="223"/>
        <end position="301"/>
    </location>
</feature>
<organism evidence="2 3">
    <name type="scientific">Natrialba magadii (strain ATCC 43099 / DSM 3394 / CCM 3739 / CIP 104546 / IAM 13178 / JCM 8861 / NBRC 102185 / NCIMB 2190 / MS3)</name>
    <name type="common">Natronobacterium magadii</name>
    <dbReference type="NCBI Taxonomy" id="547559"/>
    <lineage>
        <taxon>Archaea</taxon>
        <taxon>Methanobacteriati</taxon>
        <taxon>Methanobacteriota</taxon>
        <taxon>Stenosarchaea group</taxon>
        <taxon>Halobacteria</taxon>
        <taxon>Halobacteriales</taxon>
        <taxon>Natrialbaceae</taxon>
        <taxon>Natrialba</taxon>
    </lineage>
</organism>
<dbReference type="PROSITE" id="PS51257">
    <property type="entry name" value="PROKAR_LIPOPROTEIN"/>
    <property type="match status" value="1"/>
</dbReference>
<dbReference type="Proteomes" id="UP000011543">
    <property type="component" value="Unassembled WGS sequence"/>
</dbReference>
<evidence type="ECO:0000313" key="3">
    <source>
        <dbReference type="Proteomes" id="UP000011543"/>
    </source>
</evidence>
<dbReference type="PATRIC" id="fig|547559.17.peg.1727"/>
<evidence type="ECO:0000256" key="1">
    <source>
        <dbReference type="SAM" id="MobiDB-lite"/>
    </source>
</evidence>
<dbReference type="Pfam" id="PF20127">
    <property type="entry name" value="DUF6517"/>
    <property type="match status" value="1"/>
</dbReference>
<dbReference type="InterPro" id="IPR006311">
    <property type="entry name" value="TAT_signal"/>
</dbReference>
<dbReference type="InterPro" id="IPR045396">
    <property type="entry name" value="DUF6517"/>
</dbReference>
<feature type="compositionally biased region" description="Acidic residues" evidence="1">
    <location>
        <begin position="226"/>
        <end position="294"/>
    </location>
</feature>
<comment type="caution">
    <text evidence="2">The sequence shown here is derived from an EMBL/GenBank/DDBJ whole genome shotgun (WGS) entry which is preliminary data.</text>
</comment>
<reference evidence="2 3" key="1">
    <citation type="journal article" date="2014" name="PLoS Genet.">
        <title>Phylogenetically driven sequencing of extremely halophilic archaea reveals strategies for static and dynamic osmo-response.</title>
        <authorList>
            <person name="Becker E.A."/>
            <person name="Seitzer P.M."/>
            <person name="Tritt A."/>
            <person name="Larsen D."/>
            <person name="Krusor M."/>
            <person name="Yao A.I."/>
            <person name="Wu D."/>
            <person name="Madern D."/>
            <person name="Eisen J.A."/>
            <person name="Darling A.E."/>
            <person name="Facciotti M.T."/>
        </authorList>
    </citation>
    <scope>NUCLEOTIDE SEQUENCE [LARGE SCALE GENOMIC DNA]</scope>
    <source>
        <strain evidence="3">ATCC 43099 / DSM 3394 / CCM 3739 / CIP 104546 / IAM 13178 / JCM 8861 / NBRC 102185 / NCIMB 2190 / MS3</strain>
    </source>
</reference>
<sequence length="301" mass="31384">MNQREILPMDLNRRTMLGGIGTASLTGLAGCLNLVGLATHEAAPAGVDESVRSETGYEQTRIDDLVVREEVGASIATEEVVVTNYMTEHEKAVDMGPLGRQRGAVFTVLSTPQVSVLGQQVNPISEMSTGELVELVASNYDDLSSVELEEETTVTVVDQSTTQSRFSAAASFNGADVDVALHLTEAVEAGEDLLVTIGVYPRDLDWQEEENIFALMDGVVPAIDEGTGEADGSDDRNDDGDGDGGADDGDSQDDTDGDNDEASDGDDEAGGGDDEAGGGDDEAGDDGDDNEGDDGILSTIS</sequence>
<dbReference type="PROSITE" id="PS51318">
    <property type="entry name" value="TAT"/>
    <property type="match status" value="1"/>
</dbReference>
<accession>L9V2P3</accession>
<evidence type="ECO:0000313" key="2">
    <source>
        <dbReference type="EMBL" id="ELY30603.1"/>
    </source>
</evidence>